<comment type="pathway">
    <text evidence="1 4">Quinol/quinone metabolism; menaquinone biosynthesis.</text>
</comment>
<keyword evidence="3 4" id="KW-0456">Lyase</keyword>
<protein>
    <recommendedName>
        <fullName evidence="4">Chorismate dehydratase</fullName>
        <ecNumber evidence="4">4.2.1.151</ecNumber>
    </recommendedName>
    <alternativeName>
        <fullName evidence="4">Menaquinone biosynthetic enzyme MqnA</fullName>
    </alternativeName>
</protein>
<dbReference type="InterPro" id="IPR030868">
    <property type="entry name" value="MqnA"/>
</dbReference>
<name>A0ABV3X7I7_9FIRM</name>
<dbReference type="CDD" id="cd13634">
    <property type="entry name" value="PBP2_Sco4506"/>
    <property type="match status" value="1"/>
</dbReference>
<dbReference type="EMBL" id="JARVLH010000008">
    <property type="protein sequence ID" value="MEX5286164.1"/>
    <property type="molecule type" value="Genomic_DNA"/>
</dbReference>
<evidence type="ECO:0000256" key="3">
    <source>
        <dbReference type="ARBA" id="ARBA00023239"/>
    </source>
</evidence>
<evidence type="ECO:0000313" key="6">
    <source>
        <dbReference type="Proteomes" id="UP001559623"/>
    </source>
</evidence>
<dbReference type="Pfam" id="PF02621">
    <property type="entry name" value="VitK2_biosynth"/>
    <property type="match status" value="1"/>
</dbReference>
<dbReference type="EC" id="4.2.1.151" evidence="4"/>
<dbReference type="Proteomes" id="UP001559623">
    <property type="component" value="Unassembled WGS sequence"/>
</dbReference>
<evidence type="ECO:0000256" key="1">
    <source>
        <dbReference type="ARBA" id="ARBA00004863"/>
    </source>
</evidence>
<sequence length="293" mass="33430">MGEPRVGHIHFLNVLPLTWSFAHGANRGLRLVPGVPAELNRALAAGNLDVSGISSIFYAEHDEELVILPDLCVRTDDKVTSILFVTKKPIEEFETERIILTAKSATSHCLLKIILSEAYGARPNYYVRHIVPQNPVPDDAAGALFIGDDALWLYHHRHPGLHYYDLGEEWHKLTGLGMVYSLWVANRTFARERPHELQLVYERLLRGMEYGFANKYATLQSVLGEKDFSFEELEEYLEVICWDLKEEHLAGLELFYRMAHALNLVNHIPRLEFAKVKRLQPLGGNLYEQTAVD</sequence>
<dbReference type="SUPFAM" id="SSF53850">
    <property type="entry name" value="Periplasmic binding protein-like II"/>
    <property type="match status" value="1"/>
</dbReference>
<comment type="caution">
    <text evidence="5">The sequence shown here is derived from an EMBL/GenBank/DDBJ whole genome shotgun (WGS) entry which is preliminary data.</text>
</comment>
<dbReference type="InterPro" id="IPR003773">
    <property type="entry name" value="Menaquinone_biosynth"/>
</dbReference>
<keyword evidence="2 4" id="KW-0474">Menaquinone biosynthesis</keyword>
<dbReference type="PANTHER" id="PTHR37690:SF1">
    <property type="entry name" value="CHORISMATE DEHYDRATASE"/>
    <property type="match status" value="1"/>
</dbReference>
<dbReference type="PANTHER" id="PTHR37690">
    <property type="entry name" value="CHORISMATE DEHYDRATASE"/>
    <property type="match status" value="1"/>
</dbReference>
<dbReference type="HAMAP" id="MF_00995">
    <property type="entry name" value="MqnA"/>
    <property type="match status" value="1"/>
</dbReference>
<evidence type="ECO:0000256" key="2">
    <source>
        <dbReference type="ARBA" id="ARBA00022428"/>
    </source>
</evidence>
<accession>A0ABV3X7I7</accession>
<evidence type="ECO:0000313" key="5">
    <source>
        <dbReference type="EMBL" id="MEX5286164.1"/>
    </source>
</evidence>
<reference evidence="5 6" key="1">
    <citation type="submission" date="2023-04" db="EMBL/GenBank/DDBJ databases">
        <title>Genome Sequence of Selenomonas sputigena ATCC 33150.</title>
        <authorList>
            <person name="Miller D.P."/>
            <person name="Anvari S."/>
            <person name="Polson S.W."/>
            <person name="Macdonald M."/>
            <person name="Mcdowell J.V."/>
        </authorList>
    </citation>
    <scope>NUCLEOTIDE SEQUENCE [LARGE SCALE GENOMIC DNA]</scope>
    <source>
        <strain evidence="5 6">ATCC 33150</strain>
    </source>
</reference>
<dbReference type="Gene3D" id="3.40.190.10">
    <property type="entry name" value="Periplasmic binding protein-like II"/>
    <property type="match status" value="2"/>
</dbReference>
<keyword evidence="6" id="KW-1185">Reference proteome</keyword>
<comment type="function">
    <text evidence="4">Catalyzes the dehydration of chorismate into 3-[(1-carboxyvinyl)oxy]benzoate, a step in the biosynthesis of menaquinone (MK, vitamin K2).</text>
</comment>
<dbReference type="RefSeq" id="WP_368847885.1">
    <property type="nucleotide sequence ID" value="NZ_CP194411.1"/>
</dbReference>
<organism evidence="5 6">
    <name type="scientific">Selenomonas sputigena</name>
    <dbReference type="NCBI Taxonomy" id="69823"/>
    <lineage>
        <taxon>Bacteria</taxon>
        <taxon>Bacillati</taxon>
        <taxon>Bacillota</taxon>
        <taxon>Negativicutes</taxon>
        <taxon>Selenomonadales</taxon>
        <taxon>Selenomonadaceae</taxon>
        <taxon>Selenomonas</taxon>
    </lineage>
</organism>
<comment type="catalytic activity">
    <reaction evidence="4">
        <text>chorismate = 3-[(1-carboxyvinyl)-oxy]benzoate + H2O</text>
        <dbReference type="Rhea" id="RHEA:40051"/>
        <dbReference type="ChEBI" id="CHEBI:15377"/>
        <dbReference type="ChEBI" id="CHEBI:29748"/>
        <dbReference type="ChEBI" id="CHEBI:76981"/>
        <dbReference type="EC" id="4.2.1.151"/>
    </reaction>
</comment>
<evidence type="ECO:0000256" key="4">
    <source>
        <dbReference type="HAMAP-Rule" id="MF_00995"/>
    </source>
</evidence>
<comment type="similarity">
    <text evidence="4">Belongs to the MqnA/MqnD family. MqnA subfamily.</text>
</comment>
<proteinExistence type="inferred from homology"/>
<gene>
    <name evidence="4" type="primary">mqnA</name>
    <name evidence="5" type="ORF">QCO44_11130</name>
</gene>